<gene>
    <name evidence="1" type="ORF">CJF39_14720</name>
</gene>
<name>A0A266N8A0_9PSED</name>
<reference evidence="1 2" key="1">
    <citation type="submission" date="2017-08" db="EMBL/GenBank/DDBJ databases">
        <title>Genomic and metabolic characterisation of spoilage-associated Pseudomonas species.</title>
        <authorList>
            <person name="Stanborough T."/>
            <person name="Fegan N."/>
            <person name="Powell S.M."/>
            <person name="Singh T."/>
            <person name="Tamplin M.L."/>
            <person name="Chandry P.S."/>
        </authorList>
    </citation>
    <scope>NUCLEOTIDE SEQUENCE [LARGE SCALE GENOMIC DNA]</scope>
    <source>
        <strain evidence="1 2">L1802</strain>
    </source>
</reference>
<evidence type="ECO:0000313" key="2">
    <source>
        <dbReference type="Proteomes" id="UP000215788"/>
    </source>
</evidence>
<organism evidence="1 2">
    <name type="scientific">Pseudomonas lundensis</name>
    <dbReference type="NCBI Taxonomy" id="86185"/>
    <lineage>
        <taxon>Bacteria</taxon>
        <taxon>Pseudomonadati</taxon>
        <taxon>Pseudomonadota</taxon>
        <taxon>Gammaproteobacteria</taxon>
        <taxon>Pseudomonadales</taxon>
        <taxon>Pseudomonadaceae</taxon>
        <taxon>Pseudomonas</taxon>
    </lineage>
</organism>
<evidence type="ECO:0000313" key="1">
    <source>
        <dbReference type="EMBL" id="OZY58663.1"/>
    </source>
</evidence>
<protein>
    <submittedName>
        <fullName evidence="1">Uncharacterized protein</fullName>
    </submittedName>
</protein>
<accession>A0A266N8A0</accession>
<dbReference type="AlphaFoldDB" id="A0A266N8A0"/>
<comment type="caution">
    <text evidence="1">The sequence shown here is derived from an EMBL/GenBank/DDBJ whole genome shotgun (WGS) entry which is preliminary data.</text>
</comment>
<dbReference type="EMBL" id="NQKI01000023">
    <property type="protein sequence ID" value="OZY58663.1"/>
    <property type="molecule type" value="Genomic_DNA"/>
</dbReference>
<proteinExistence type="predicted"/>
<sequence>MHGASAEKFNVAITDSQPAAALISIVLLRHQALSPLRRLGLLNPTLLPFRFRHQKMAVEFSQRLDVDHGTFTGGKQYEFGSA</sequence>
<dbReference type="Proteomes" id="UP000215788">
    <property type="component" value="Unassembled WGS sequence"/>
</dbReference>